<dbReference type="OrthoDB" id="4954307at2"/>
<organism evidence="1 2">
    <name type="scientific">Streptomyces shenzhenensis</name>
    <dbReference type="NCBI Taxonomy" id="943815"/>
    <lineage>
        <taxon>Bacteria</taxon>
        <taxon>Bacillati</taxon>
        <taxon>Actinomycetota</taxon>
        <taxon>Actinomycetes</taxon>
        <taxon>Kitasatosporales</taxon>
        <taxon>Streptomycetaceae</taxon>
        <taxon>Streptomyces</taxon>
    </lineage>
</organism>
<evidence type="ECO:0000313" key="2">
    <source>
        <dbReference type="Proteomes" id="UP000270471"/>
    </source>
</evidence>
<accession>A0A3M0HZH3</accession>
<proteinExistence type="predicted"/>
<protein>
    <submittedName>
        <fullName evidence="1">Uncharacterized protein</fullName>
    </submittedName>
</protein>
<name>A0A3M0HZH3_9ACTN</name>
<dbReference type="Proteomes" id="UP000270471">
    <property type="component" value="Unassembled WGS sequence"/>
</dbReference>
<reference evidence="1 2" key="1">
    <citation type="submission" date="2017-11" db="EMBL/GenBank/DDBJ databases">
        <title>Draft genome of actinobacteria isolated from guarana (Paullinia cupana (Mart.) Ducke.</title>
        <authorList>
            <person name="Siqueira K.A."/>
            <person name="Liotti R.G."/>
            <person name="Mendes T.A.O."/>
            <person name="Soares M.A."/>
        </authorList>
    </citation>
    <scope>NUCLEOTIDE SEQUENCE [LARGE SCALE GENOMIC DNA]</scope>
    <source>
        <strain evidence="1 2">193</strain>
    </source>
</reference>
<dbReference type="EMBL" id="PENI01000031">
    <property type="protein sequence ID" value="RMB81390.1"/>
    <property type="molecule type" value="Genomic_DNA"/>
</dbReference>
<dbReference type="RefSeq" id="WP_121893764.1">
    <property type="nucleotide sequence ID" value="NZ_PENI01000031.1"/>
</dbReference>
<sequence>MGFQDRDRYRPAHIPDEWAFVIKPDLAKAMMLRVIASPLRRLCTIEGRFGKENAGRQAAHYTHPNLI</sequence>
<keyword evidence="2" id="KW-1185">Reference proteome</keyword>
<dbReference type="AlphaFoldDB" id="A0A3M0HZH3"/>
<evidence type="ECO:0000313" key="1">
    <source>
        <dbReference type="EMBL" id="RMB81390.1"/>
    </source>
</evidence>
<comment type="caution">
    <text evidence="1">The sequence shown here is derived from an EMBL/GenBank/DDBJ whole genome shotgun (WGS) entry which is preliminary data.</text>
</comment>
<gene>
    <name evidence="1" type="ORF">CTZ28_34760</name>
</gene>